<dbReference type="RefSeq" id="WP_119910837.1">
    <property type="nucleotide sequence ID" value="NZ_QZCH01000013.1"/>
</dbReference>
<accession>A0A418YEB4</accession>
<proteinExistence type="predicted"/>
<reference evidence="1 2" key="1">
    <citation type="submission" date="2018-09" db="EMBL/GenBank/DDBJ databases">
        <authorList>
            <person name="Wang F."/>
        </authorList>
    </citation>
    <scope>NUCLEOTIDE SEQUENCE [LARGE SCALE GENOMIC DNA]</scope>
    <source>
        <strain evidence="1 2">PLHSC7-2</strain>
    </source>
</reference>
<reference evidence="1 2" key="2">
    <citation type="submission" date="2019-01" db="EMBL/GenBank/DDBJ databases">
        <title>Motilimonas pumilus sp. nov., isolated from the gut of sea cucumber (Apostichopus japonicus).</title>
        <authorList>
            <person name="Wang F.-Q."/>
            <person name="Ren L.-H."/>
            <person name="Lin Y.-W."/>
            <person name="Sun G.-H."/>
            <person name="Du Z.-J."/>
            <person name="Zhao J.-X."/>
            <person name="Liu X.-J."/>
            <person name="Liu L.-J."/>
        </authorList>
    </citation>
    <scope>NUCLEOTIDE SEQUENCE [LARGE SCALE GENOMIC DNA]</scope>
    <source>
        <strain evidence="1 2">PLHSC7-2</strain>
    </source>
</reference>
<dbReference type="EMBL" id="QZCH01000013">
    <property type="protein sequence ID" value="RJG47457.1"/>
    <property type="molecule type" value="Genomic_DNA"/>
</dbReference>
<evidence type="ECO:0000313" key="2">
    <source>
        <dbReference type="Proteomes" id="UP000283255"/>
    </source>
</evidence>
<name>A0A418YEB4_9GAMM</name>
<dbReference type="AlphaFoldDB" id="A0A418YEB4"/>
<protein>
    <submittedName>
        <fullName evidence="1">Uncharacterized protein</fullName>
    </submittedName>
</protein>
<sequence>MTDKQQSFNEVMDQLGILDEATKGEMKEGAISVHSVNNLQAVLLSVSDGLVDPKPADFLKACSRIQQAVLLNSANNPKPEEVLLNAFNGKTPAEIVANSKVLD</sequence>
<organism evidence="1 2">
    <name type="scientific">Motilimonas pumila</name>
    <dbReference type="NCBI Taxonomy" id="2303987"/>
    <lineage>
        <taxon>Bacteria</taxon>
        <taxon>Pseudomonadati</taxon>
        <taxon>Pseudomonadota</taxon>
        <taxon>Gammaproteobacteria</taxon>
        <taxon>Alteromonadales</taxon>
        <taxon>Alteromonadales genera incertae sedis</taxon>
        <taxon>Motilimonas</taxon>
    </lineage>
</organism>
<keyword evidence="2" id="KW-1185">Reference proteome</keyword>
<evidence type="ECO:0000313" key="1">
    <source>
        <dbReference type="EMBL" id="RJG47457.1"/>
    </source>
</evidence>
<gene>
    <name evidence="1" type="ORF">D1Z90_11130</name>
</gene>
<comment type="caution">
    <text evidence="1">The sequence shown here is derived from an EMBL/GenBank/DDBJ whole genome shotgun (WGS) entry which is preliminary data.</text>
</comment>
<dbReference type="Proteomes" id="UP000283255">
    <property type="component" value="Unassembled WGS sequence"/>
</dbReference>